<feature type="compositionally biased region" description="Basic and acidic residues" evidence="1">
    <location>
        <begin position="36"/>
        <end position="45"/>
    </location>
</feature>
<dbReference type="Proteomes" id="UP000339249">
    <property type="component" value="Unassembled WGS sequence"/>
</dbReference>
<reference evidence="2 3" key="1">
    <citation type="submission" date="2019-04" db="EMBL/GenBank/DDBJ databases">
        <authorList>
            <consortium name="Pathogen Informatics"/>
        </authorList>
    </citation>
    <scope>NUCLEOTIDE SEQUENCE [LARGE SCALE GENOMIC DNA]</scope>
    <source>
        <strain evidence="2 3">NCTC9185</strain>
    </source>
</reference>
<evidence type="ECO:0000313" key="3">
    <source>
        <dbReference type="Proteomes" id="UP000339249"/>
    </source>
</evidence>
<proteinExistence type="predicted"/>
<accession>A0A4V6J1M1</accession>
<organism evidence="2 3">
    <name type="scientific">Raoultella terrigena</name>
    <name type="common">Klebsiella terrigena</name>
    <dbReference type="NCBI Taxonomy" id="577"/>
    <lineage>
        <taxon>Bacteria</taxon>
        <taxon>Pseudomonadati</taxon>
        <taxon>Pseudomonadota</taxon>
        <taxon>Gammaproteobacteria</taxon>
        <taxon>Enterobacterales</taxon>
        <taxon>Enterobacteriaceae</taxon>
        <taxon>Klebsiella/Raoultella group</taxon>
        <taxon>Raoultella</taxon>
    </lineage>
</organism>
<dbReference type="AlphaFoldDB" id="A0A4V6J1M1"/>
<evidence type="ECO:0000313" key="2">
    <source>
        <dbReference type="EMBL" id="VTN10754.1"/>
    </source>
</evidence>
<gene>
    <name evidence="2" type="ORF">NCTC9185_02686</name>
</gene>
<sequence length="178" mass="19270">MPRLRLHAGRPAGVVVSPGRAASLRRPAAAPAPDSFARRPDPLRARDTDRTCARWPLLFPAASGVSTILHYPKRAGHHAGFTADTLFLAHLYAAVNPAYRAVRTAAGAGRAFTMVTRYGVTFLFAFDEHNPRQKTPFGQDVLLIVMRHDAGHFAGPASDTFVTIAQNKVVHGILPSSR</sequence>
<dbReference type="EMBL" id="CABDVU010000001">
    <property type="protein sequence ID" value="VTN10754.1"/>
    <property type="molecule type" value="Genomic_DNA"/>
</dbReference>
<evidence type="ECO:0000256" key="1">
    <source>
        <dbReference type="SAM" id="MobiDB-lite"/>
    </source>
</evidence>
<protein>
    <submittedName>
        <fullName evidence="2">Uncharacterized protein</fullName>
    </submittedName>
</protein>
<name>A0A4V6J1M1_RAOTE</name>
<feature type="compositionally biased region" description="Low complexity" evidence="1">
    <location>
        <begin position="25"/>
        <end position="35"/>
    </location>
</feature>
<feature type="region of interest" description="Disordered" evidence="1">
    <location>
        <begin position="25"/>
        <end position="45"/>
    </location>
</feature>